<dbReference type="Gene3D" id="2.120.10.30">
    <property type="entry name" value="TolB, C-terminal domain"/>
    <property type="match status" value="2"/>
</dbReference>
<dbReference type="Pfam" id="PF07676">
    <property type="entry name" value="PD40"/>
    <property type="match status" value="3"/>
</dbReference>
<dbReference type="InterPro" id="IPR029058">
    <property type="entry name" value="AB_hydrolase_fold"/>
</dbReference>
<keyword evidence="7" id="KW-0732">Signal</keyword>
<dbReference type="GO" id="GO:0004252">
    <property type="term" value="F:serine-type endopeptidase activity"/>
    <property type="evidence" value="ECO:0007669"/>
    <property type="project" value="InterPro"/>
</dbReference>
<keyword evidence="9" id="KW-0031">Aminopeptidase</keyword>
<keyword evidence="9" id="KW-0645">Protease</keyword>
<comment type="caution">
    <text evidence="9">The sequence shown here is derived from an EMBL/GenBank/DDBJ whole genome shotgun (WGS) entry which is preliminary data.</text>
</comment>
<evidence type="ECO:0000256" key="6">
    <source>
        <dbReference type="ARBA" id="ARBA00045885"/>
    </source>
</evidence>
<keyword evidence="2" id="KW-0720">Serine protease</keyword>
<dbReference type="EMBL" id="PVTE01000003">
    <property type="protein sequence ID" value="PRY44071.1"/>
    <property type="molecule type" value="Genomic_DNA"/>
</dbReference>
<evidence type="ECO:0000256" key="2">
    <source>
        <dbReference type="ARBA" id="ARBA00022825"/>
    </source>
</evidence>
<dbReference type="SUPFAM" id="SSF53474">
    <property type="entry name" value="alpha/beta-Hydrolases"/>
    <property type="match status" value="1"/>
</dbReference>
<dbReference type="AlphaFoldDB" id="A0A2T0TEJ1"/>
<dbReference type="GO" id="GO:0004177">
    <property type="term" value="F:aminopeptidase activity"/>
    <property type="evidence" value="ECO:0007669"/>
    <property type="project" value="UniProtKB-KW"/>
</dbReference>
<evidence type="ECO:0000256" key="5">
    <source>
        <dbReference type="ARBA" id="ARBA00032596"/>
    </source>
</evidence>
<evidence type="ECO:0000256" key="4">
    <source>
        <dbReference type="ARBA" id="ARBA00032284"/>
    </source>
</evidence>
<evidence type="ECO:0000259" key="8">
    <source>
        <dbReference type="Pfam" id="PF00326"/>
    </source>
</evidence>
<feature type="signal peptide" evidence="7">
    <location>
        <begin position="1"/>
        <end position="41"/>
    </location>
</feature>
<evidence type="ECO:0000256" key="1">
    <source>
        <dbReference type="ARBA" id="ARBA00022801"/>
    </source>
</evidence>
<dbReference type="InterPro" id="IPR011042">
    <property type="entry name" value="6-blade_b-propeller_TolB-like"/>
</dbReference>
<dbReference type="GO" id="GO:0006508">
    <property type="term" value="P:proteolysis"/>
    <property type="evidence" value="ECO:0007669"/>
    <property type="project" value="InterPro"/>
</dbReference>
<keyword evidence="3" id="KW-0007">Acetylation</keyword>
<feature type="chain" id="PRO_5015640571" description="Acyl-peptide hydrolase" evidence="7">
    <location>
        <begin position="42"/>
        <end position="713"/>
    </location>
</feature>
<name>A0A2T0TEJ1_9BACT</name>
<protein>
    <recommendedName>
        <fullName evidence="5">Acyl-peptide hydrolase</fullName>
    </recommendedName>
    <alternativeName>
        <fullName evidence="4">Acylaminoacyl-peptidase</fullName>
    </alternativeName>
</protein>
<dbReference type="InterPro" id="IPR001375">
    <property type="entry name" value="Peptidase_S9_cat"/>
</dbReference>
<dbReference type="Gene3D" id="3.40.50.1820">
    <property type="entry name" value="alpha/beta hydrolase"/>
    <property type="match status" value="1"/>
</dbReference>
<evidence type="ECO:0000313" key="10">
    <source>
        <dbReference type="Proteomes" id="UP000238375"/>
    </source>
</evidence>
<evidence type="ECO:0000256" key="3">
    <source>
        <dbReference type="ARBA" id="ARBA00022990"/>
    </source>
</evidence>
<proteinExistence type="predicted"/>
<dbReference type="Proteomes" id="UP000238375">
    <property type="component" value="Unassembled WGS sequence"/>
</dbReference>
<comment type="function">
    <text evidence="6">This enzyme catalyzes the hydrolysis of the N-terminal peptide bond of an N-acetylated peptide to generate an N-acetylated amino acid and a peptide with a free N-terminus. It preferentially cleaves off Ac-Ala, Ac-Met and Ac-Ser. Also, involved in the degradation of oxidized and glycated proteins.</text>
</comment>
<gene>
    <name evidence="9" type="ORF">CLV58_10340</name>
</gene>
<dbReference type="PROSITE" id="PS00708">
    <property type="entry name" value="PRO_ENDOPEP_SER"/>
    <property type="match status" value="1"/>
</dbReference>
<dbReference type="InterPro" id="IPR002471">
    <property type="entry name" value="Pept_S9_AS"/>
</dbReference>
<dbReference type="SUPFAM" id="SSF82171">
    <property type="entry name" value="DPP6 N-terminal domain-like"/>
    <property type="match status" value="1"/>
</dbReference>
<dbReference type="InterPro" id="IPR011659">
    <property type="entry name" value="WD40"/>
</dbReference>
<keyword evidence="10" id="KW-1185">Reference proteome</keyword>
<accession>A0A2T0TEJ1</accession>
<sequence length="713" mass="78474">MYFQGFGADRALRRVWLLKPETMTIPTTFISALLLTTTALAQSTPPTSATTAPAKTTTTKRPIRPSDVMRLQSIADPQVSPDGKWVAFVQSGVDVSKDKRNPDVWMVSWDGAESVQLTSSPDGESTPRWSPDGRYLSFLSGRSGAPGTATGTQLWLMDRRGGEAKKLTDLKGELEEYEWSPSGRKIAMVIRDKDYADSAKTKIRTPYVLDRHQFKADMKGYLDRRPMHLYVFDVATKTLDTLTKGVYDETAPAWSPDETQLAFTSNRSADPDKNENTDVYVMAARSGAQPRQLTNWPGRDGGAVWSPDGKQLAYLRSTASTNFIMYDQPILALIAVDGTATTMPQPRLLSQALDRPIRNARWSPDGQRIGILVDDDRRTQVAEYSVADGKLTYLTVGDRAFADLEPNPKGGWATLMSDPQLPTEIYAVENGATRRLTNVQNEFVAPLSLATVTGYTSRSKDGAQVSNLLFMPPSGPTGKLPTVFYIHGGPVSQDTYGFDLTRQVLAGGGYAVVAVNYRGSNGRGIDYTKAIYGDWGNKEVLDILGAADALIQKGTADPARLGIGGWSYGGILTNYVIASDTRFKAAASGAGSSLQLTMYGSDQYVNQYENELGLPWKNLDKWLKVSYPFLKADRIKTPTLFMASEKDFNVPVAGSEQMYQALQTLGVPTQLIIYPNQFHGITTPSYQQDRLVRYLSWFDQYLKGNLSTAQTGR</sequence>
<evidence type="ECO:0000313" key="9">
    <source>
        <dbReference type="EMBL" id="PRY44071.1"/>
    </source>
</evidence>
<dbReference type="Pfam" id="PF00326">
    <property type="entry name" value="Peptidase_S9"/>
    <property type="match status" value="1"/>
</dbReference>
<keyword evidence="1" id="KW-0378">Hydrolase</keyword>
<dbReference type="PANTHER" id="PTHR42776">
    <property type="entry name" value="SERINE PEPTIDASE S9 FAMILY MEMBER"/>
    <property type="match status" value="1"/>
</dbReference>
<evidence type="ECO:0000256" key="7">
    <source>
        <dbReference type="SAM" id="SignalP"/>
    </source>
</evidence>
<reference evidence="9 10" key="1">
    <citation type="submission" date="2018-03" db="EMBL/GenBank/DDBJ databases">
        <title>Genomic Encyclopedia of Archaeal and Bacterial Type Strains, Phase II (KMG-II): from individual species to whole genera.</title>
        <authorList>
            <person name="Goeker M."/>
        </authorList>
    </citation>
    <scope>NUCLEOTIDE SEQUENCE [LARGE SCALE GENOMIC DNA]</scope>
    <source>
        <strain evidence="9 10">DSM 28354</strain>
    </source>
</reference>
<dbReference type="PANTHER" id="PTHR42776:SF27">
    <property type="entry name" value="DIPEPTIDYL PEPTIDASE FAMILY MEMBER 6"/>
    <property type="match status" value="1"/>
</dbReference>
<organism evidence="9 10">
    <name type="scientific">Spirosoma oryzae</name>
    <dbReference type="NCBI Taxonomy" id="1469603"/>
    <lineage>
        <taxon>Bacteria</taxon>
        <taxon>Pseudomonadati</taxon>
        <taxon>Bacteroidota</taxon>
        <taxon>Cytophagia</taxon>
        <taxon>Cytophagales</taxon>
        <taxon>Cytophagaceae</taxon>
        <taxon>Spirosoma</taxon>
    </lineage>
</organism>
<feature type="domain" description="Peptidase S9 prolyl oligopeptidase catalytic" evidence="8">
    <location>
        <begin position="498"/>
        <end position="704"/>
    </location>
</feature>